<accession>A0ABT0G773</accession>
<evidence type="ECO:0000256" key="3">
    <source>
        <dbReference type="ARBA" id="ARBA00012556"/>
    </source>
</evidence>
<comment type="caution">
    <text evidence="7">The sequence shown here is derived from an EMBL/GenBank/DDBJ whole genome shotgun (WGS) entry which is preliminary data.</text>
</comment>
<dbReference type="RefSeq" id="WP_242381303.1">
    <property type="nucleotide sequence ID" value="NZ_JAKRKC020000002.1"/>
</dbReference>
<dbReference type="Proteomes" id="UP001317259">
    <property type="component" value="Unassembled WGS sequence"/>
</dbReference>
<dbReference type="EMBL" id="JAKRKC020000002">
    <property type="protein sequence ID" value="MCK2220451.1"/>
    <property type="molecule type" value="Genomic_DNA"/>
</dbReference>
<evidence type="ECO:0000313" key="7">
    <source>
        <dbReference type="EMBL" id="MCK2220451.1"/>
    </source>
</evidence>
<proteinExistence type="inferred from homology"/>
<sequence>MTHHTPHARVTRRTFLTTATAAAGLALATPALPAAGETSHQARPFRTALSVSPFTEAVLARTPLTDGIRTARTAEAVQRLFVAHGATEVYARIATRRVAVDNDAQHGLDRGLERARLARRLGLPFNPELGLWAVYGDIAYQPEPDFSDYPGITLPGPWTSLTIEQMLPILYRYGVTVAAKILATGATVRVWDLGNEIEFGMAGVAIRSLVTQTADWTYSPPDAVDPAIGQMDFATLFTLSETDRIAWLRTHLWPHVGRMLAATAAGIRTVQPGARFSSHTSTIGAASPNLSVAFWQAMRAAGYQASELGTSFYPTSNDHGDRLALFKDVTTTLSSTFGKPVFVAELGYPSAAMSAPYPWNSALPGYPISPQGEHDFVRDVVAWGAGDGPLSGVRPWAPDYCVGGWQPMSHFTSSGVAEPVIDAIAEGLLLA</sequence>
<evidence type="ECO:0000313" key="8">
    <source>
        <dbReference type="Proteomes" id="UP001317259"/>
    </source>
</evidence>
<name>A0ABT0G773_9ACTN</name>
<dbReference type="Pfam" id="PF07745">
    <property type="entry name" value="Glyco_hydro_53"/>
    <property type="match status" value="1"/>
</dbReference>
<dbReference type="PANTHER" id="PTHR34983">
    <property type="entry name" value="ARABINOGALACTAN ENDO-BETA-1,4-GALACTANASE A"/>
    <property type="match status" value="1"/>
</dbReference>
<protein>
    <recommendedName>
        <fullName evidence="3 6">Arabinogalactan endo-beta-1,4-galactanase</fullName>
        <ecNumber evidence="3 6">3.2.1.89</ecNumber>
    </recommendedName>
</protein>
<keyword evidence="4 6" id="KW-0378">Hydrolase</keyword>
<feature type="chain" id="PRO_5044958601" description="Arabinogalactan endo-beta-1,4-galactanase" evidence="6">
    <location>
        <begin position="35"/>
        <end position="431"/>
    </location>
</feature>
<reference evidence="7 8" key="1">
    <citation type="submission" date="2022-04" db="EMBL/GenBank/DDBJ databases">
        <title>Genome draft of Actinomadura sp. ATCC 31491.</title>
        <authorList>
            <person name="Shi X."/>
            <person name="Du Y."/>
        </authorList>
    </citation>
    <scope>NUCLEOTIDE SEQUENCE [LARGE SCALE GENOMIC DNA]</scope>
    <source>
        <strain evidence="7 8">ATCC 31491</strain>
    </source>
</reference>
<evidence type="ECO:0000256" key="2">
    <source>
        <dbReference type="ARBA" id="ARBA00010687"/>
    </source>
</evidence>
<keyword evidence="5 6" id="KW-0326">Glycosidase</keyword>
<comment type="similarity">
    <text evidence="2 6">Belongs to the glycosyl hydrolase 53 family.</text>
</comment>
<dbReference type="InterPro" id="IPR017853">
    <property type="entry name" value="GH"/>
</dbReference>
<keyword evidence="8" id="KW-1185">Reference proteome</keyword>
<evidence type="ECO:0000256" key="1">
    <source>
        <dbReference type="ARBA" id="ARBA00001695"/>
    </source>
</evidence>
<dbReference type="EC" id="3.2.1.89" evidence="3 6"/>
<organism evidence="7 8">
    <name type="scientific">Actinomadura luzonensis</name>
    <dbReference type="NCBI Taxonomy" id="2805427"/>
    <lineage>
        <taxon>Bacteria</taxon>
        <taxon>Bacillati</taxon>
        <taxon>Actinomycetota</taxon>
        <taxon>Actinomycetes</taxon>
        <taxon>Streptosporangiales</taxon>
        <taxon>Thermomonosporaceae</taxon>
        <taxon>Actinomadura</taxon>
    </lineage>
</organism>
<comment type="catalytic activity">
    <reaction evidence="1 6">
        <text>The enzyme specifically hydrolyzes (1-&gt;4)-beta-D-galactosidic linkages in type I arabinogalactans.</text>
        <dbReference type="EC" id="3.2.1.89"/>
    </reaction>
</comment>
<dbReference type="SUPFAM" id="SSF51445">
    <property type="entry name" value="(Trans)glycosidases"/>
    <property type="match status" value="1"/>
</dbReference>
<evidence type="ECO:0000256" key="6">
    <source>
        <dbReference type="RuleBase" id="RU361192"/>
    </source>
</evidence>
<keyword evidence="6" id="KW-0732">Signal</keyword>
<dbReference type="PROSITE" id="PS51318">
    <property type="entry name" value="TAT"/>
    <property type="match status" value="1"/>
</dbReference>
<evidence type="ECO:0000256" key="5">
    <source>
        <dbReference type="ARBA" id="ARBA00023295"/>
    </source>
</evidence>
<evidence type="ECO:0000256" key="4">
    <source>
        <dbReference type="ARBA" id="ARBA00022801"/>
    </source>
</evidence>
<gene>
    <name evidence="7" type="ORF">MF672_042600</name>
</gene>
<dbReference type="InterPro" id="IPR011683">
    <property type="entry name" value="Glyco_hydro_53"/>
</dbReference>
<dbReference type="PANTHER" id="PTHR34983:SF1">
    <property type="entry name" value="ARABINOGALACTAN ENDO-BETA-1,4-GALACTANASE A"/>
    <property type="match status" value="1"/>
</dbReference>
<dbReference type="InterPro" id="IPR006311">
    <property type="entry name" value="TAT_signal"/>
</dbReference>
<feature type="signal peptide" evidence="6">
    <location>
        <begin position="1"/>
        <end position="34"/>
    </location>
</feature>
<dbReference type="Gene3D" id="3.20.20.80">
    <property type="entry name" value="Glycosidases"/>
    <property type="match status" value="1"/>
</dbReference>